<dbReference type="AlphaFoldDB" id="A0A3S0ILL2"/>
<proteinExistence type="predicted"/>
<protein>
    <submittedName>
        <fullName evidence="6">Outer membrane lipoprotein carrier protein LolA</fullName>
    </submittedName>
</protein>
<evidence type="ECO:0000256" key="4">
    <source>
        <dbReference type="ARBA" id="ARBA00022927"/>
    </source>
</evidence>
<comment type="subunit">
    <text evidence="1">Monomer.</text>
</comment>
<dbReference type="InterPro" id="IPR029046">
    <property type="entry name" value="LolA/LolB/LppX"/>
</dbReference>
<keyword evidence="4" id="KW-0653">Protein transport</keyword>
<sequence length="267" mass="29708">MKTRERPYSTWFAIGLLRGKSVFGLLLLLNLSIFNCHATQSSNYDTLFKSSADNERLQALAERLIIGENASGSFTQHRTLKVLKKPLISHGRFIFDYRLGLVWQQTQPFETTLILKEGELIQIDSAGRRQVSQAGSNQGAAAIAQTMPKLLSALLSGNLSDLSEHFNLYLKADDTRSEPQEGEPAHWQLGLIPKDPLLVKAIPQMVLEGDKQVSALILLSDNGDSSRIEFEQISKAPLSQEQRLLLSDKQGEDSPKVQPEAKPEPYP</sequence>
<dbReference type="Pfam" id="PF19574">
    <property type="entry name" value="LolA_3"/>
    <property type="match status" value="1"/>
</dbReference>
<dbReference type="InterPro" id="IPR004564">
    <property type="entry name" value="OM_lipoprot_carrier_LolA-like"/>
</dbReference>
<gene>
    <name evidence="6" type="ORF">EKG38_21085</name>
</gene>
<evidence type="ECO:0000256" key="3">
    <source>
        <dbReference type="ARBA" id="ARBA00022729"/>
    </source>
</evidence>
<dbReference type="GO" id="GO:0015031">
    <property type="term" value="P:protein transport"/>
    <property type="evidence" value="ECO:0007669"/>
    <property type="project" value="UniProtKB-KW"/>
</dbReference>
<keyword evidence="3" id="KW-0732">Signal</keyword>
<keyword evidence="2" id="KW-0813">Transport</keyword>
<organism evidence="6 7">
    <name type="scientific">Shewanella canadensis</name>
    <dbReference type="NCBI Taxonomy" id="271096"/>
    <lineage>
        <taxon>Bacteria</taxon>
        <taxon>Pseudomonadati</taxon>
        <taxon>Pseudomonadota</taxon>
        <taxon>Gammaproteobacteria</taxon>
        <taxon>Alteromonadales</taxon>
        <taxon>Shewanellaceae</taxon>
        <taxon>Shewanella</taxon>
    </lineage>
</organism>
<evidence type="ECO:0000256" key="2">
    <source>
        <dbReference type="ARBA" id="ARBA00022448"/>
    </source>
</evidence>
<dbReference type="OrthoDB" id="5700849at2"/>
<dbReference type="RefSeq" id="WP_126522871.1">
    <property type="nucleotide sequence ID" value="NZ_RXNU01000016.1"/>
</dbReference>
<keyword evidence="6" id="KW-0449">Lipoprotein</keyword>
<name>A0A3S0ILL2_9GAMM</name>
<feature type="region of interest" description="Disordered" evidence="5">
    <location>
        <begin position="244"/>
        <end position="267"/>
    </location>
</feature>
<dbReference type="SUPFAM" id="SSF89392">
    <property type="entry name" value="Prokaryotic lipoproteins and lipoprotein localization factors"/>
    <property type="match status" value="1"/>
</dbReference>
<evidence type="ECO:0000313" key="6">
    <source>
        <dbReference type="EMBL" id="RTR36983.1"/>
    </source>
</evidence>
<evidence type="ECO:0000256" key="1">
    <source>
        <dbReference type="ARBA" id="ARBA00011245"/>
    </source>
</evidence>
<evidence type="ECO:0000313" key="7">
    <source>
        <dbReference type="Proteomes" id="UP000267448"/>
    </source>
</evidence>
<dbReference type="EMBL" id="RXNU01000016">
    <property type="protein sequence ID" value="RTR36983.1"/>
    <property type="molecule type" value="Genomic_DNA"/>
</dbReference>
<dbReference type="CDD" id="cd16325">
    <property type="entry name" value="LolA"/>
    <property type="match status" value="1"/>
</dbReference>
<keyword evidence="7" id="KW-1185">Reference proteome</keyword>
<dbReference type="Gene3D" id="2.50.20.10">
    <property type="entry name" value="Lipoprotein localisation LolA/LolB/LppX"/>
    <property type="match status" value="1"/>
</dbReference>
<accession>A0A3S0ILL2</accession>
<feature type="compositionally biased region" description="Basic and acidic residues" evidence="5">
    <location>
        <begin position="249"/>
        <end position="267"/>
    </location>
</feature>
<evidence type="ECO:0000256" key="5">
    <source>
        <dbReference type="SAM" id="MobiDB-lite"/>
    </source>
</evidence>
<reference evidence="6 7" key="1">
    <citation type="submission" date="2018-12" db="EMBL/GenBank/DDBJ databases">
        <authorList>
            <person name="Yu L."/>
        </authorList>
    </citation>
    <scope>NUCLEOTIDE SEQUENCE [LARGE SCALE GENOMIC DNA]</scope>
    <source>
        <strain evidence="6 7">HAW-EB2</strain>
    </source>
</reference>
<dbReference type="Proteomes" id="UP000267448">
    <property type="component" value="Unassembled WGS sequence"/>
</dbReference>
<comment type="caution">
    <text evidence="6">The sequence shown here is derived from an EMBL/GenBank/DDBJ whole genome shotgun (WGS) entry which is preliminary data.</text>
</comment>